<accession>A0A8J3QDF1</accession>
<proteinExistence type="inferred from homology"/>
<organism evidence="8 9">
    <name type="scientific">Rhizocola hellebori</name>
    <dbReference type="NCBI Taxonomy" id="1392758"/>
    <lineage>
        <taxon>Bacteria</taxon>
        <taxon>Bacillati</taxon>
        <taxon>Actinomycetota</taxon>
        <taxon>Actinomycetes</taxon>
        <taxon>Micromonosporales</taxon>
        <taxon>Micromonosporaceae</taxon>
        <taxon>Rhizocola</taxon>
    </lineage>
</organism>
<keyword evidence="6 7" id="KW-0503">Monooxygenase</keyword>
<evidence type="ECO:0000313" key="8">
    <source>
        <dbReference type="EMBL" id="GIH07597.1"/>
    </source>
</evidence>
<dbReference type="SUPFAM" id="SSF48264">
    <property type="entry name" value="Cytochrome P450"/>
    <property type="match status" value="1"/>
</dbReference>
<reference evidence="8" key="1">
    <citation type="submission" date="2021-01" db="EMBL/GenBank/DDBJ databases">
        <title>Whole genome shotgun sequence of Rhizocola hellebori NBRC 109834.</title>
        <authorList>
            <person name="Komaki H."/>
            <person name="Tamura T."/>
        </authorList>
    </citation>
    <scope>NUCLEOTIDE SEQUENCE</scope>
    <source>
        <strain evidence="8">NBRC 109834</strain>
    </source>
</reference>
<keyword evidence="4 7" id="KW-0560">Oxidoreductase</keyword>
<dbReference type="GO" id="GO:0017000">
    <property type="term" value="P:antibiotic biosynthetic process"/>
    <property type="evidence" value="ECO:0007669"/>
    <property type="project" value="UniProtKB-ARBA"/>
</dbReference>
<evidence type="ECO:0000256" key="4">
    <source>
        <dbReference type="ARBA" id="ARBA00023002"/>
    </source>
</evidence>
<evidence type="ECO:0000256" key="2">
    <source>
        <dbReference type="ARBA" id="ARBA00022617"/>
    </source>
</evidence>
<keyword evidence="9" id="KW-1185">Reference proteome</keyword>
<evidence type="ECO:0000313" key="9">
    <source>
        <dbReference type="Proteomes" id="UP000612899"/>
    </source>
</evidence>
<dbReference type="GO" id="GO:0016705">
    <property type="term" value="F:oxidoreductase activity, acting on paired donors, with incorporation or reduction of molecular oxygen"/>
    <property type="evidence" value="ECO:0007669"/>
    <property type="project" value="InterPro"/>
</dbReference>
<dbReference type="AlphaFoldDB" id="A0A8J3QDF1"/>
<dbReference type="GO" id="GO:0005506">
    <property type="term" value="F:iron ion binding"/>
    <property type="evidence" value="ECO:0007669"/>
    <property type="project" value="InterPro"/>
</dbReference>
<sequence>MTAPPEFGLFPWHRSCPFQPPKEYAQLRETTPVAKVELSTGLPAYVITRYDHIRQVLTDPRSSSDRAHEGFPYYIPIPQQFRTEAGFIGWDPPKHTLHRRLAAVSGEFTKVRVAAMLPRIEQIVNNAVQSMIDHGPPVDLVSKLALDVPLHVVCGVLGIPSADHDYLHHRTDILFGGRSSAEERGLAITEVNKYLGDLIELKAVEPTDDLISRIVQRYKEEGMYDLRDLVNTIRLLLNGGHETSAAMIAIGTMTLLEHPTELAKFKADPDGMVHDVVEELLRFLSPGDLATSRVALEDMEVGGVTIKKGEGMIVLGFAANRDPEAFPDPDKFDVSRSDRRHIAFGHGLHHCIGAELARVELQVVLKTLFRRIPDIRLAKPWNELSYKDGNIMYGVYEMPVTW</sequence>
<dbReference type="Pfam" id="PF00067">
    <property type="entry name" value="p450"/>
    <property type="match status" value="1"/>
</dbReference>
<evidence type="ECO:0000256" key="5">
    <source>
        <dbReference type="ARBA" id="ARBA00023004"/>
    </source>
</evidence>
<dbReference type="PROSITE" id="PS00086">
    <property type="entry name" value="CYTOCHROME_P450"/>
    <property type="match status" value="1"/>
</dbReference>
<keyword evidence="2 7" id="KW-0349">Heme</keyword>
<dbReference type="Gene3D" id="1.10.630.10">
    <property type="entry name" value="Cytochrome P450"/>
    <property type="match status" value="1"/>
</dbReference>
<dbReference type="GO" id="GO:0020037">
    <property type="term" value="F:heme binding"/>
    <property type="evidence" value="ECO:0007669"/>
    <property type="project" value="InterPro"/>
</dbReference>
<evidence type="ECO:0000256" key="7">
    <source>
        <dbReference type="RuleBase" id="RU000461"/>
    </source>
</evidence>
<evidence type="ECO:0000256" key="3">
    <source>
        <dbReference type="ARBA" id="ARBA00022723"/>
    </source>
</evidence>
<dbReference type="InterPro" id="IPR017972">
    <property type="entry name" value="Cyt_P450_CS"/>
</dbReference>
<dbReference type="EMBL" id="BONY01000038">
    <property type="protein sequence ID" value="GIH07597.1"/>
    <property type="molecule type" value="Genomic_DNA"/>
</dbReference>
<dbReference type="InterPro" id="IPR036396">
    <property type="entry name" value="Cyt_P450_sf"/>
</dbReference>
<protein>
    <submittedName>
        <fullName evidence="8">Cytochrome P450</fullName>
    </submittedName>
</protein>
<dbReference type="CDD" id="cd11030">
    <property type="entry name" value="CYP105-like"/>
    <property type="match status" value="1"/>
</dbReference>
<dbReference type="InterPro" id="IPR002397">
    <property type="entry name" value="Cyt_P450_B"/>
</dbReference>
<gene>
    <name evidence="8" type="ORF">Rhe02_56640</name>
</gene>
<dbReference type="PANTHER" id="PTHR46696">
    <property type="entry name" value="P450, PUTATIVE (EUROFUNG)-RELATED"/>
    <property type="match status" value="1"/>
</dbReference>
<dbReference type="PRINTS" id="PR00359">
    <property type="entry name" value="BP450"/>
</dbReference>
<evidence type="ECO:0000256" key="1">
    <source>
        <dbReference type="ARBA" id="ARBA00010617"/>
    </source>
</evidence>
<evidence type="ECO:0000256" key="6">
    <source>
        <dbReference type="ARBA" id="ARBA00023033"/>
    </source>
</evidence>
<comment type="similarity">
    <text evidence="1 7">Belongs to the cytochrome P450 family.</text>
</comment>
<dbReference type="PANTHER" id="PTHR46696:SF1">
    <property type="entry name" value="CYTOCHROME P450 YJIB-RELATED"/>
    <property type="match status" value="1"/>
</dbReference>
<dbReference type="Proteomes" id="UP000612899">
    <property type="component" value="Unassembled WGS sequence"/>
</dbReference>
<dbReference type="GO" id="GO:0004497">
    <property type="term" value="F:monooxygenase activity"/>
    <property type="evidence" value="ECO:0007669"/>
    <property type="project" value="UniProtKB-KW"/>
</dbReference>
<dbReference type="RefSeq" id="WP_203911381.1">
    <property type="nucleotide sequence ID" value="NZ_BONY01000038.1"/>
</dbReference>
<dbReference type="InterPro" id="IPR001128">
    <property type="entry name" value="Cyt_P450"/>
</dbReference>
<name>A0A8J3QDF1_9ACTN</name>
<keyword evidence="3 7" id="KW-0479">Metal-binding</keyword>
<comment type="caution">
    <text evidence="8">The sequence shown here is derived from an EMBL/GenBank/DDBJ whole genome shotgun (WGS) entry which is preliminary data.</text>
</comment>
<keyword evidence="5 7" id="KW-0408">Iron</keyword>
<dbReference type="PRINTS" id="PR00385">
    <property type="entry name" value="P450"/>
</dbReference>
<dbReference type="FunFam" id="1.10.630.10:FF:000018">
    <property type="entry name" value="Cytochrome P450 monooxygenase"/>
    <property type="match status" value="1"/>
</dbReference>